<evidence type="ECO:0000313" key="3">
    <source>
        <dbReference type="Proteomes" id="UP000277283"/>
    </source>
</evidence>
<dbReference type="Proteomes" id="UP000267516">
    <property type="component" value="Segment"/>
</dbReference>
<gene>
    <name evidence="1" type="ORF">wssv_00810</name>
</gene>
<organism evidence="1 3">
    <name type="scientific">White spot syndrome virus</name>
    <dbReference type="NCBI Taxonomy" id="342409"/>
    <lineage>
        <taxon>Viruses</taxon>
        <taxon>Viruses incertae sedis</taxon>
        <taxon>Naldaviricetes</taxon>
        <taxon>Nimaviridae</taxon>
        <taxon>Whispovirus</taxon>
    </lineage>
</organism>
<proteinExistence type="predicted"/>
<protein>
    <submittedName>
        <fullName evidence="2">ORF146</fullName>
    </submittedName>
    <submittedName>
        <fullName evidence="1">Wsv081</fullName>
    </submittedName>
</protein>
<reference evidence="1" key="1">
    <citation type="submission" date="2012-08" db="EMBL/GenBank/DDBJ databases">
        <title>Cassytha pubescens and C. glabella (Lauraceae) are not disjunctly distributed between Australia and the Ryukyu Archipelago of Japan - evidence from morphological and molecular data.</title>
        <authorList>
            <person name="Kokubugata G."/>
            <person name="Nakamura K."/>
            <person name="Forster P.I."/>
            <person name="Wilson G.W."/>
            <person name="Holland A.E."/>
            <person name="Hirayama Y."/>
            <person name="Yokota M."/>
        </authorList>
    </citation>
    <scope>NUCLEOTIDE SEQUENCE</scope>
    <source>
        <strain evidence="1">K-LV1</strain>
    </source>
</reference>
<sequence length="86" mass="9665">MEQVTSRYTISKLILSFLSPFSKSRKFSQIPIGNLIILLINIIESTHIPLDIYTQSLTLRGNIRHPVLVTPIPWPLSTVTTTTTTS</sequence>
<dbReference type="Proteomes" id="UP000277283">
    <property type="component" value="Segment"/>
</dbReference>
<accession>K7WGZ0</accession>
<dbReference type="EMBL" id="MF768985">
    <property type="protein sequence ID" value="ATU83761.1"/>
    <property type="molecule type" value="Genomic_DNA"/>
</dbReference>
<reference evidence="3" key="2">
    <citation type="submission" date="2012-08" db="EMBL/GenBank/DDBJ databases">
        <authorList>
            <person name="Choi T.-J."/>
        </authorList>
    </citation>
    <scope>NUCLEOTIDE SEQUENCE [LARGE SCALE GENOMIC DNA]</scope>
    <source>
        <strain evidence="3">K-LV1</strain>
    </source>
</reference>
<dbReference type="EMBL" id="JX515788">
    <property type="protein sequence ID" value="AFX59458.1"/>
    <property type="molecule type" value="Genomic_DNA"/>
</dbReference>
<reference evidence="2" key="3">
    <citation type="journal article" date="2018" name="Aquaculture">
        <title>Complete genome sequence of a white spot syndrome virus associated with a disease incursion in Australia.</title>
        <authorList>
            <person name="Oakey J."/>
            <person name="Smith C.S."/>
        </authorList>
    </citation>
    <scope>NUCLEOTIDE SEQUENCE [LARGE SCALE GENOMIC DNA]</scope>
    <source>
        <strain evidence="2">WSSV-AU</strain>
    </source>
</reference>
<evidence type="ECO:0000313" key="2">
    <source>
        <dbReference type="EMBL" id="ATU83761.1"/>
    </source>
</evidence>
<name>K7WGZ0_9VIRU</name>
<evidence type="ECO:0000313" key="1">
    <source>
        <dbReference type="EMBL" id="AFX59458.1"/>
    </source>
</evidence>